<accession>A0A641ARU3</accession>
<name>A0A641ARU3_9ACTN</name>
<dbReference type="PANTHER" id="PTHR43737:SF1">
    <property type="entry name" value="DUF1501 DOMAIN-CONTAINING PROTEIN"/>
    <property type="match status" value="1"/>
</dbReference>
<dbReference type="EMBL" id="SDPP02000001">
    <property type="protein sequence ID" value="KAA1380800.1"/>
    <property type="molecule type" value="Genomic_DNA"/>
</dbReference>
<keyword evidence="2" id="KW-1185">Reference proteome</keyword>
<sequence>MSASAGIATPDDGCGCDEYGPSRRSILKAAGLASLAGVTTSMFGDVLTSTVFGATEGNILVVVSLRGGADGLSMIVPHAESAYYAARPTTSIARGELIGADSTFGLHPAFAPLTGMWTRGQMAGIHAVGLPVPNRSHFEAMELLEDADPGSSERIGWINRMISGLASVPDVLDGVQIGSTITPTALVGPAPSLSTSGFDDLLMPFHADATMRQRVTATLKTQYAVDGPLKAAGTGAFALAARAGEIDSAVGAGPPSGVTYPEYSALGEALGATAGLIRAKVGVKAVAVDAGGWDHHVDLRWRVKSTIGDLAACLAAFFTDLGPDAGRVTVVTLSEFGRRLTENGSRGVDHGYGNAVFALGAGVVGGRFYSRWPTLGTGSQIDGDLAVTTDYRSVLMEVLAARFPSLDLSRVFPGVKAAPFGFMG</sequence>
<dbReference type="PANTHER" id="PTHR43737">
    <property type="entry name" value="BLL7424 PROTEIN"/>
    <property type="match status" value="1"/>
</dbReference>
<comment type="caution">
    <text evidence="1">The sequence shown here is derived from an EMBL/GenBank/DDBJ whole genome shotgun (WGS) entry which is preliminary data.</text>
</comment>
<dbReference type="Pfam" id="PF07394">
    <property type="entry name" value="DUF1501"/>
    <property type="match status" value="1"/>
</dbReference>
<dbReference type="RefSeq" id="WP_129181639.1">
    <property type="nucleotide sequence ID" value="NZ_JAGIOG010000001.1"/>
</dbReference>
<dbReference type="InterPro" id="IPR010869">
    <property type="entry name" value="DUF1501"/>
</dbReference>
<dbReference type="OrthoDB" id="9779968at2"/>
<dbReference type="AlphaFoldDB" id="A0A641ARU3"/>
<organism evidence="1 2">
    <name type="scientific">Aeromicrobium fastidiosum</name>
    <dbReference type="NCBI Taxonomy" id="52699"/>
    <lineage>
        <taxon>Bacteria</taxon>
        <taxon>Bacillati</taxon>
        <taxon>Actinomycetota</taxon>
        <taxon>Actinomycetes</taxon>
        <taxon>Propionibacteriales</taxon>
        <taxon>Nocardioidaceae</taxon>
        <taxon>Aeromicrobium</taxon>
    </lineage>
</organism>
<proteinExistence type="predicted"/>
<evidence type="ECO:0000313" key="1">
    <source>
        <dbReference type="EMBL" id="KAA1380800.1"/>
    </source>
</evidence>
<dbReference type="Proteomes" id="UP001515100">
    <property type="component" value="Unassembled WGS sequence"/>
</dbReference>
<gene>
    <name evidence="1" type="ORF">ESP62_006465</name>
</gene>
<evidence type="ECO:0000313" key="2">
    <source>
        <dbReference type="Proteomes" id="UP001515100"/>
    </source>
</evidence>
<reference evidence="1" key="1">
    <citation type="submission" date="2019-09" db="EMBL/GenBank/DDBJ databases">
        <authorList>
            <person name="Li J."/>
        </authorList>
    </citation>
    <scope>NUCLEOTIDE SEQUENCE [LARGE SCALE GENOMIC DNA]</scope>
    <source>
        <strain evidence="1">NRBC 14897</strain>
    </source>
</reference>
<protein>
    <submittedName>
        <fullName evidence="1">DUF1501 domain-containing protein</fullName>
    </submittedName>
</protein>